<protein>
    <submittedName>
        <fullName evidence="1">Cupin domain-containing protein</fullName>
    </submittedName>
</protein>
<dbReference type="InterPro" id="IPR011051">
    <property type="entry name" value="RmlC_Cupin_sf"/>
</dbReference>
<dbReference type="CDD" id="cd02230">
    <property type="entry name" value="cupin_HP0902-like"/>
    <property type="match status" value="1"/>
</dbReference>
<dbReference type="SUPFAM" id="SSF51182">
    <property type="entry name" value="RmlC-like cupins"/>
    <property type="match status" value="1"/>
</dbReference>
<gene>
    <name evidence="1" type="ORF">GCM10023195_66780</name>
</gene>
<evidence type="ECO:0000313" key="1">
    <source>
        <dbReference type="EMBL" id="GAA4615192.1"/>
    </source>
</evidence>
<reference evidence="2" key="1">
    <citation type="journal article" date="2019" name="Int. J. Syst. Evol. Microbiol.">
        <title>The Global Catalogue of Microorganisms (GCM) 10K type strain sequencing project: providing services to taxonomists for standard genome sequencing and annotation.</title>
        <authorList>
            <consortium name="The Broad Institute Genomics Platform"/>
            <consortium name="The Broad Institute Genome Sequencing Center for Infectious Disease"/>
            <person name="Wu L."/>
            <person name="Ma J."/>
        </authorList>
    </citation>
    <scope>NUCLEOTIDE SEQUENCE [LARGE SCALE GENOMIC DNA]</scope>
    <source>
        <strain evidence="2">JCM 17938</strain>
    </source>
</reference>
<dbReference type="PANTHER" id="PTHR37694">
    <property type="entry name" value="SLR8022 PROTEIN"/>
    <property type="match status" value="1"/>
</dbReference>
<dbReference type="Gene3D" id="2.60.120.10">
    <property type="entry name" value="Jelly Rolls"/>
    <property type="match status" value="1"/>
</dbReference>
<sequence length="119" mass="13074">MEDMQKLSLEARAREQLDRALSDSAGRSATTVYGGHEHVLRQTLIALKADTTMDEHVGPEEGTVQVLQGRVRLVAGDDFWEGRTGDLIFVPKARHRVEAIENSAILLTAVKLPSAPENI</sequence>
<organism evidence="1 2">
    <name type="scientific">Actinoallomurus liliacearum</name>
    <dbReference type="NCBI Taxonomy" id="1080073"/>
    <lineage>
        <taxon>Bacteria</taxon>
        <taxon>Bacillati</taxon>
        <taxon>Actinomycetota</taxon>
        <taxon>Actinomycetes</taxon>
        <taxon>Streptosporangiales</taxon>
        <taxon>Thermomonosporaceae</taxon>
        <taxon>Actinoallomurus</taxon>
    </lineage>
</organism>
<keyword evidence="2" id="KW-1185">Reference proteome</keyword>
<proteinExistence type="predicted"/>
<dbReference type="InterPro" id="IPR014710">
    <property type="entry name" value="RmlC-like_jellyroll"/>
</dbReference>
<dbReference type="EMBL" id="BAABHJ010000027">
    <property type="protein sequence ID" value="GAA4615192.1"/>
    <property type="molecule type" value="Genomic_DNA"/>
</dbReference>
<dbReference type="PANTHER" id="PTHR37694:SF1">
    <property type="entry name" value="SLR8022 PROTEIN"/>
    <property type="match status" value="1"/>
</dbReference>
<accession>A0ABP8TS58</accession>
<comment type="caution">
    <text evidence="1">The sequence shown here is derived from an EMBL/GenBank/DDBJ whole genome shotgun (WGS) entry which is preliminary data.</text>
</comment>
<dbReference type="Proteomes" id="UP001500212">
    <property type="component" value="Unassembled WGS sequence"/>
</dbReference>
<evidence type="ECO:0000313" key="2">
    <source>
        <dbReference type="Proteomes" id="UP001500212"/>
    </source>
</evidence>
<name>A0ABP8TS58_9ACTN</name>